<dbReference type="Gene3D" id="3.40.190.80">
    <property type="match status" value="1"/>
</dbReference>
<dbReference type="PANTHER" id="PTHR20854:SF4">
    <property type="entry name" value="INOSITOL-1-MONOPHOSPHATASE-RELATED"/>
    <property type="match status" value="1"/>
</dbReference>
<dbReference type="Gene3D" id="3.30.540.10">
    <property type="entry name" value="Fructose-1,6-Bisphosphatase, subunit A, domain 1"/>
    <property type="match status" value="1"/>
</dbReference>
<dbReference type="SUPFAM" id="SSF56655">
    <property type="entry name" value="Carbohydrate phosphatase"/>
    <property type="match status" value="1"/>
</dbReference>
<name>A0A6J6N7X8_9ZZZZ</name>
<sequence length="265" mass="28131">MSEFDAAPWLDLCRAAVVEIEGILTAMPGRDERERPIGEGKGGDITVAIDEATENAIIRRLDGLDVAIVSEEVGIVGDGRWTVVIDPIDGSQNCERGIPYFCMSLAVAEGKTMDDVLFGFVYDFGSREEWVAIKGGGATLNGGPILDLPKDHLQFLSIEATKGTLVLEHLPALAPITDRVRIMGAQALTYCHLSAGRTDGVVCLKPSRPVDIAAAQLIVRERGCTMLLADGGVFGEHPLDLKARSRVVAAGTPELAAQLAAAINA</sequence>
<dbReference type="GO" id="GO:0008934">
    <property type="term" value="F:inositol monophosphate 1-phosphatase activity"/>
    <property type="evidence" value="ECO:0007669"/>
    <property type="project" value="TreeGrafter"/>
</dbReference>
<dbReference type="Pfam" id="PF00459">
    <property type="entry name" value="Inositol_P"/>
    <property type="match status" value="1"/>
</dbReference>
<dbReference type="PANTHER" id="PTHR20854">
    <property type="entry name" value="INOSITOL MONOPHOSPHATASE"/>
    <property type="match status" value="1"/>
</dbReference>
<accession>A0A6J6N7X8</accession>
<proteinExistence type="predicted"/>
<dbReference type="PRINTS" id="PR00377">
    <property type="entry name" value="IMPHPHTASES"/>
</dbReference>
<evidence type="ECO:0000313" key="1">
    <source>
        <dbReference type="EMBL" id="CAB4682710.1"/>
    </source>
</evidence>
<organism evidence="1">
    <name type="scientific">freshwater metagenome</name>
    <dbReference type="NCBI Taxonomy" id="449393"/>
    <lineage>
        <taxon>unclassified sequences</taxon>
        <taxon>metagenomes</taxon>
        <taxon>ecological metagenomes</taxon>
    </lineage>
</organism>
<dbReference type="InterPro" id="IPR000760">
    <property type="entry name" value="Inositol_monophosphatase-like"/>
</dbReference>
<dbReference type="AlphaFoldDB" id="A0A6J6N7X8"/>
<dbReference type="GO" id="GO:0007165">
    <property type="term" value="P:signal transduction"/>
    <property type="evidence" value="ECO:0007669"/>
    <property type="project" value="TreeGrafter"/>
</dbReference>
<reference evidence="1" key="1">
    <citation type="submission" date="2020-05" db="EMBL/GenBank/DDBJ databases">
        <authorList>
            <person name="Chiriac C."/>
            <person name="Salcher M."/>
            <person name="Ghai R."/>
            <person name="Kavagutti S V."/>
        </authorList>
    </citation>
    <scope>NUCLEOTIDE SEQUENCE</scope>
</reference>
<gene>
    <name evidence="1" type="ORF">UFOPK2399_00056</name>
</gene>
<protein>
    <submittedName>
        <fullName evidence="1">Unannotated protein</fullName>
    </submittedName>
</protein>
<dbReference type="GO" id="GO:0006020">
    <property type="term" value="P:inositol metabolic process"/>
    <property type="evidence" value="ECO:0007669"/>
    <property type="project" value="TreeGrafter"/>
</dbReference>
<dbReference type="EMBL" id="CAEZXP010000001">
    <property type="protein sequence ID" value="CAB4682710.1"/>
    <property type="molecule type" value="Genomic_DNA"/>
</dbReference>